<feature type="transmembrane region" description="Helical" evidence="1">
    <location>
        <begin position="26"/>
        <end position="50"/>
    </location>
</feature>
<evidence type="ECO:0000256" key="1">
    <source>
        <dbReference type="SAM" id="Phobius"/>
    </source>
</evidence>
<evidence type="ECO:0000313" key="3">
    <source>
        <dbReference type="Proteomes" id="UP000177709"/>
    </source>
</evidence>
<dbReference type="EMBL" id="CP017786">
    <property type="protein sequence ID" value="AOZ90056.1"/>
    <property type="molecule type" value="Genomic_DNA"/>
</dbReference>
<protein>
    <submittedName>
        <fullName evidence="2">Competence protein ComGF</fullName>
    </submittedName>
</protein>
<evidence type="ECO:0000313" key="2">
    <source>
        <dbReference type="EMBL" id="AOZ90056.1"/>
    </source>
</evidence>
<gene>
    <name evidence="2" type="ORF">BK049_15930</name>
</gene>
<dbReference type="InterPro" id="IPR016977">
    <property type="entry name" value="ComGF"/>
</dbReference>
<dbReference type="KEGG" id="bxi:BK049_15930"/>
<sequence length="166" mass="19494">MYHTKYKKRRRYAFGGMSNDEQGFTLVQALCQLQLFLFLSFGCVLIFSVVEKARPFEEINQFSQMEWKQTVLQLDEELSRATAVRSVKEGKALEYISDQGRVVRVEPYQEMLRERMDEAGHLPLLQKVKQFRVRTNQHRAILEVTDVSDKVYEAIFFTYKGVVPQT</sequence>
<dbReference type="Proteomes" id="UP000177709">
    <property type="component" value="Chromosome"/>
</dbReference>
<name>A0AAC9IK05_9BACI</name>
<organism evidence="2 3">
    <name type="scientific">Bacillus xiamenensis</name>
    <dbReference type="NCBI Taxonomy" id="1178537"/>
    <lineage>
        <taxon>Bacteria</taxon>
        <taxon>Bacillati</taxon>
        <taxon>Bacillota</taxon>
        <taxon>Bacilli</taxon>
        <taxon>Bacillales</taxon>
        <taxon>Bacillaceae</taxon>
        <taxon>Bacillus</taxon>
    </lineage>
</organism>
<proteinExistence type="predicted"/>
<keyword evidence="1" id="KW-0472">Membrane</keyword>
<dbReference type="NCBIfam" id="NF041002">
    <property type="entry name" value="pilin_ComGF"/>
    <property type="match status" value="1"/>
</dbReference>
<dbReference type="AlphaFoldDB" id="A0AAC9IK05"/>
<reference evidence="2 3" key="1">
    <citation type="submission" date="2016-10" db="EMBL/GenBank/DDBJ databases">
        <title>Whole genome sequence of hyper active fibrinolysis bacterium Bacillus pumilus strain VV3 isolated from fermented rice.</title>
        <authorList>
            <person name="Mariadas V.A."/>
            <person name="Vijayaraghavan P."/>
            <person name="Dhandapani V."/>
        </authorList>
    </citation>
    <scope>NUCLEOTIDE SEQUENCE [LARGE SCALE GENOMIC DNA]</scope>
    <source>
        <strain evidence="2 3">VV3</strain>
    </source>
</reference>
<keyword evidence="1" id="KW-1133">Transmembrane helix</keyword>
<dbReference type="Pfam" id="PF15980">
    <property type="entry name" value="ComGF"/>
    <property type="match status" value="1"/>
</dbReference>
<accession>A0AAC9IK05</accession>
<keyword evidence="1" id="KW-0812">Transmembrane</keyword>